<proteinExistence type="predicted"/>
<reference evidence="2" key="1">
    <citation type="submission" date="2014-09" db="EMBL/GenBank/DDBJ databases">
        <authorList>
            <person name="Magalhaes I.L.F."/>
            <person name="Oliveira U."/>
            <person name="Santos F.R."/>
            <person name="Vidigal T.H.D.A."/>
            <person name="Brescovit A.D."/>
            <person name="Santos A.J."/>
        </authorList>
    </citation>
    <scope>NUCLEOTIDE SEQUENCE</scope>
    <source>
        <tissue evidence="2">Shoot tissue taken approximately 20 cm above the soil surface</tissue>
    </source>
</reference>
<feature type="region of interest" description="Disordered" evidence="1">
    <location>
        <begin position="89"/>
        <end position="111"/>
    </location>
</feature>
<dbReference type="EMBL" id="GBRH01213755">
    <property type="protein sequence ID" value="JAD84140.1"/>
    <property type="molecule type" value="Transcribed_RNA"/>
</dbReference>
<name>A0A0A9DEV2_ARUDO</name>
<dbReference type="AlphaFoldDB" id="A0A0A9DEV2"/>
<feature type="region of interest" description="Disordered" evidence="1">
    <location>
        <begin position="1"/>
        <end position="47"/>
    </location>
</feature>
<sequence length="171" mass="19722">MNTMKKRRKEQRRQYKRPTHEVRQQGDIDATSRGPGTSSDIARREDEREAHIRANVLKLVMVAGQYNLVGGDQFRTIYTDRAIEFATGGQPNNAAPLSPTAPPVNKQDRAQTRQKIMADMRRWMMTCCLTAIDHCLPSMTPVAWRITHFLWRSCYWVKWIGGTCLQLICWG</sequence>
<accession>A0A0A9DEV2</accession>
<evidence type="ECO:0000256" key="1">
    <source>
        <dbReference type="SAM" id="MobiDB-lite"/>
    </source>
</evidence>
<reference evidence="2" key="2">
    <citation type="journal article" date="2015" name="Data Brief">
        <title>Shoot transcriptome of the giant reed, Arundo donax.</title>
        <authorList>
            <person name="Barrero R.A."/>
            <person name="Guerrero F.D."/>
            <person name="Moolhuijzen P."/>
            <person name="Goolsby J.A."/>
            <person name="Tidwell J."/>
            <person name="Bellgard S.E."/>
            <person name="Bellgard M.I."/>
        </authorList>
    </citation>
    <scope>NUCLEOTIDE SEQUENCE</scope>
    <source>
        <tissue evidence="2">Shoot tissue taken approximately 20 cm above the soil surface</tissue>
    </source>
</reference>
<evidence type="ECO:0000313" key="2">
    <source>
        <dbReference type="EMBL" id="JAD84140.1"/>
    </source>
</evidence>
<feature type="compositionally biased region" description="Basic residues" evidence="1">
    <location>
        <begin position="1"/>
        <end position="17"/>
    </location>
</feature>
<protein>
    <submittedName>
        <fullName evidence="2">Uncharacterized protein</fullName>
    </submittedName>
</protein>
<organism evidence="2">
    <name type="scientific">Arundo donax</name>
    <name type="common">Giant reed</name>
    <name type="synonym">Donax arundinaceus</name>
    <dbReference type="NCBI Taxonomy" id="35708"/>
    <lineage>
        <taxon>Eukaryota</taxon>
        <taxon>Viridiplantae</taxon>
        <taxon>Streptophyta</taxon>
        <taxon>Embryophyta</taxon>
        <taxon>Tracheophyta</taxon>
        <taxon>Spermatophyta</taxon>
        <taxon>Magnoliopsida</taxon>
        <taxon>Liliopsida</taxon>
        <taxon>Poales</taxon>
        <taxon>Poaceae</taxon>
        <taxon>PACMAD clade</taxon>
        <taxon>Arundinoideae</taxon>
        <taxon>Arundineae</taxon>
        <taxon>Arundo</taxon>
    </lineage>
</organism>